<protein>
    <recommendedName>
        <fullName evidence="3">DUF6821 domain-containing protein</fullName>
    </recommendedName>
</protein>
<feature type="region of interest" description="Disordered" evidence="1">
    <location>
        <begin position="137"/>
        <end position="169"/>
    </location>
</feature>
<accession>A0AAV1WNQ1</accession>
<sequence>MDQNSEFPEWEFLQNSDYSLDSSPHLDCPLIKPNHFSLHHNPDSTSNSETDPSEVDRNFDDSYVANQLFPDGEKPFLLKQSSSSSSSSLPSPSSSLSNPGNIESDDDSDCDTKMVMVVDEIKTTEILLDDVTPAAAAGGGGGGGGGGFDVSKEGDKNNDENDDEDDDENEYKRRVVAWWKVPFEVLKYWVVRVSPVPVWSLSVAATAAFLGLVILGRRLYKMKRKTQTLKLNLALDDKKVSQLMGRVARLNEAFSVVRRVPIGRPSLPASSVTLRPVMSMR</sequence>
<feature type="compositionally biased region" description="Gly residues" evidence="1">
    <location>
        <begin position="137"/>
        <end position="148"/>
    </location>
</feature>
<feature type="compositionally biased region" description="Basic and acidic residues" evidence="1">
    <location>
        <begin position="150"/>
        <end position="159"/>
    </location>
</feature>
<feature type="compositionally biased region" description="Acidic residues" evidence="1">
    <location>
        <begin position="160"/>
        <end position="169"/>
    </location>
</feature>
<dbReference type="PANTHER" id="PTHR33646">
    <property type="entry name" value="GB|AAF00631.1"/>
    <property type="match status" value="1"/>
</dbReference>
<evidence type="ECO:0000256" key="2">
    <source>
        <dbReference type="SAM" id="Phobius"/>
    </source>
</evidence>
<comment type="caution">
    <text evidence="4">The sequence shown here is derived from an EMBL/GenBank/DDBJ whole genome shotgun (WGS) entry which is preliminary data.</text>
</comment>
<keyword evidence="2" id="KW-0472">Membrane</keyword>
<dbReference type="PANTHER" id="PTHR33646:SF6">
    <property type="entry name" value="TRANSMEMBRANE PROTEIN"/>
    <property type="match status" value="1"/>
</dbReference>
<evidence type="ECO:0000313" key="5">
    <source>
        <dbReference type="Proteomes" id="UP001497480"/>
    </source>
</evidence>
<dbReference type="InterPro" id="IPR049224">
    <property type="entry name" value="DUF6821"/>
</dbReference>
<reference evidence="4 5" key="1">
    <citation type="submission" date="2024-03" db="EMBL/GenBank/DDBJ databases">
        <authorList>
            <person name="Martinez-Hernandez J."/>
        </authorList>
    </citation>
    <scope>NUCLEOTIDE SEQUENCE [LARGE SCALE GENOMIC DNA]</scope>
</reference>
<dbReference type="Proteomes" id="UP001497480">
    <property type="component" value="Unassembled WGS sequence"/>
</dbReference>
<keyword evidence="2" id="KW-1133">Transmembrane helix</keyword>
<dbReference type="InterPro" id="IPR045883">
    <property type="entry name" value="At4g13530-like"/>
</dbReference>
<evidence type="ECO:0000313" key="4">
    <source>
        <dbReference type="EMBL" id="CAL0310959.1"/>
    </source>
</evidence>
<feature type="region of interest" description="Disordered" evidence="1">
    <location>
        <begin position="31"/>
        <end position="110"/>
    </location>
</feature>
<feature type="compositionally biased region" description="Low complexity" evidence="1">
    <location>
        <begin position="81"/>
        <end position="97"/>
    </location>
</feature>
<feature type="transmembrane region" description="Helical" evidence="2">
    <location>
        <begin position="196"/>
        <end position="215"/>
    </location>
</feature>
<feature type="domain" description="DUF6821" evidence="3">
    <location>
        <begin position="156"/>
        <end position="264"/>
    </location>
</feature>
<evidence type="ECO:0000259" key="3">
    <source>
        <dbReference type="Pfam" id="PF20705"/>
    </source>
</evidence>
<dbReference type="AlphaFoldDB" id="A0AAV1WNQ1"/>
<organism evidence="4 5">
    <name type="scientific">Lupinus luteus</name>
    <name type="common">European yellow lupine</name>
    <dbReference type="NCBI Taxonomy" id="3873"/>
    <lineage>
        <taxon>Eukaryota</taxon>
        <taxon>Viridiplantae</taxon>
        <taxon>Streptophyta</taxon>
        <taxon>Embryophyta</taxon>
        <taxon>Tracheophyta</taxon>
        <taxon>Spermatophyta</taxon>
        <taxon>Magnoliopsida</taxon>
        <taxon>eudicotyledons</taxon>
        <taxon>Gunneridae</taxon>
        <taxon>Pentapetalae</taxon>
        <taxon>rosids</taxon>
        <taxon>fabids</taxon>
        <taxon>Fabales</taxon>
        <taxon>Fabaceae</taxon>
        <taxon>Papilionoideae</taxon>
        <taxon>50 kb inversion clade</taxon>
        <taxon>genistoids sensu lato</taxon>
        <taxon>core genistoids</taxon>
        <taxon>Genisteae</taxon>
        <taxon>Lupinus</taxon>
    </lineage>
</organism>
<dbReference type="Pfam" id="PF20705">
    <property type="entry name" value="DUF6821"/>
    <property type="match status" value="1"/>
</dbReference>
<name>A0AAV1WNQ1_LUPLU</name>
<keyword evidence="2" id="KW-0812">Transmembrane</keyword>
<gene>
    <name evidence="4" type="ORF">LLUT_LOCUS12019</name>
</gene>
<keyword evidence="5" id="KW-1185">Reference proteome</keyword>
<proteinExistence type="predicted"/>
<evidence type="ECO:0000256" key="1">
    <source>
        <dbReference type="SAM" id="MobiDB-lite"/>
    </source>
</evidence>
<dbReference type="EMBL" id="CAXHTB010000008">
    <property type="protein sequence ID" value="CAL0310959.1"/>
    <property type="molecule type" value="Genomic_DNA"/>
</dbReference>